<protein>
    <submittedName>
        <fullName evidence="1">10663_t:CDS:1</fullName>
    </submittedName>
</protein>
<comment type="caution">
    <text evidence="1">The sequence shown here is derived from an EMBL/GenBank/DDBJ whole genome shotgun (WGS) entry which is preliminary data.</text>
</comment>
<reference evidence="1" key="1">
    <citation type="submission" date="2021-06" db="EMBL/GenBank/DDBJ databases">
        <authorList>
            <person name="Kallberg Y."/>
            <person name="Tangrot J."/>
            <person name="Rosling A."/>
        </authorList>
    </citation>
    <scope>NUCLEOTIDE SEQUENCE</scope>
    <source>
        <strain evidence="1">CL356</strain>
    </source>
</reference>
<proteinExistence type="predicted"/>
<organism evidence="1 2">
    <name type="scientific">Acaulospora colombiana</name>
    <dbReference type="NCBI Taxonomy" id="27376"/>
    <lineage>
        <taxon>Eukaryota</taxon>
        <taxon>Fungi</taxon>
        <taxon>Fungi incertae sedis</taxon>
        <taxon>Mucoromycota</taxon>
        <taxon>Glomeromycotina</taxon>
        <taxon>Glomeromycetes</taxon>
        <taxon>Diversisporales</taxon>
        <taxon>Acaulosporaceae</taxon>
        <taxon>Acaulospora</taxon>
    </lineage>
</organism>
<dbReference type="Proteomes" id="UP000789525">
    <property type="component" value="Unassembled WGS sequence"/>
</dbReference>
<evidence type="ECO:0000313" key="2">
    <source>
        <dbReference type="Proteomes" id="UP000789525"/>
    </source>
</evidence>
<keyword evidence="2" id="KW-1185">Reference proteome</keyword>
<dbReference type="EMBL" id="CAJVPT010024802">
    <property type="protein sequence ID" value="CAG8672051.1"/>
    <property type="molecule type" value="Genomic_DNA"/>
</dbReference>
<evidence type="ECO:0000313" key="1">
    <source>
        <dbReference type="EMBL" id="CAG8672051.1"/>
    </source>
</evidence>
<name>A0ACA9NRW5_9GLOM</name>
<accession>A0ACA9NRW5</accession>
<sequence>MFISGGIITILYALVALVLFGVLVVDGNKWRFKAPARKNGSNFFRDLVGQFSWGRIHRSNQSSNPTGGTQSTSEPSTGAIPAGNGFGLRSIAGRIPGSIRLGSVTRKSTEGKERPIYEEHANVIDIASVDVNGHQPELSSFSTPENTERGRSSGTKAVGGPHHKEGGLIRQPTVAHHAATQASMNPNQVSGKGVQLKALAVKMLWYPAGVYPRYAQRFVS</sequence>
<gene>
    <name evidence="1" type="ORF">ACOLOM_LOCUS8989</name>
</gene>